<sequence>MSPRSAAAPIRSDIDGAGGRGGGAADGPGGRYDGMVVGRGICGDIAAAAGFGGAAGGRWGGENGGTGGAHAVTVGGVKPGGGVWICVGVRGAGCGAVPVSRAGSSGSATMRRSSANSADTVDIWRAMASNSVEIRASVAVLGSPPNMLLGEVMLRR</sequence>
<evidence type="ECO:0000256" key="1">
    <source>
        <dbReference type="SAM" id="MobiDB-lite"/>
    </source>
</evidence>
<gene>
    <name evidence="2" type="ORF">GTC6_14964</name>
</gene>
<dbReference type="EMBL" id="AQPW01000018">
    <property type="protein sequence ID" value="EON31921.1"/>
    <property type="molecule type" value="Genomic_DNA"/>
</dbReference>
<organism evidence="2 3">
    <name type="scientific">Gordonia terrae C-6</name>
    <dbReference type="NCBI Taxonomy" id="1316928"/>
    <lineage>
        <taxon>Bacteria</taxon>
        <taxon>Bacillati</taxon>
        <taxon>Actinomycetota</taxon>
        <taxon>Actinomycetes</taxon>
        <taxon>Mycobacteriales</taxon>
        <taxon>Gordoniaceae</taxon>
        <taxon>Gordonia</taxon>
    </lineage>
</organism>
<dbReference type="AlphaFoldDB" id="R7Y7B7"/>
<accession>R7Y7B7</accession>
<feature type="region of interest" description="Disordered" evidence="1">
    <location>
        <begin position="1"/>
        <end position="29"/>
    </location>
</feature>
<dbReference type="Proteomes" id="UP000013569">
    <property type="component" value="Unassembled WGS sequence"/>
</dbReference>
<feature type="compositionally biased region" description="Gly residues" evidence="1">
    <location>
        <begin position="16"/>
        <end position="29"/>
    </location>
</feature>
<reference evidence="2 3" key="1">
    <citation type="journal article" date="2013" name="Genome Announc.">
        <title>Draft Genome Sequence of a Benzothiophene-Desulfurizing Bacterium, Gordona terrae Strain C-6.</title>
        <authorList>
            <person name="Wang W."/>
            <person name="Ma T."/>
            <person name="Ren Y."/>
            <person name="Li G."/>
        </authorList>
    </citation>
    <scope>NUCLEOTIDE SEQUENCE [LARGE SCALE GENOMIC DNA]</scope>
    <source>
        <strain evidence="2 3">C-6</strain>
    </source>
</reference>
<evidence type="ECO:0000313" key="2">
    <source>
        <dbReference type="EMBL" id="EON31921.1"/>
    </source>
</evidence>
<comment type="caution">
    <text evidence="2">The sequence shown here is derived from an EMBL/GenBank/DDBJ whole genome shotgun (WGS) entry which is preliminary data.</text>
</comment>
<proteinExistence type="predicted"/>
<protein>
    <submittedName>
        <fullName evidence="2">Uncharacterized protein</fullName>
    </submittedName>
</protein>
<evidence type="ECO:0000313" key="3">
    <source>
        <dbReference type="Proteomes" id="UP000013569"/>
    </source>
</evidence>
<name>R7Y7B7_9ACTN</name>